<dbReference type="Pfam" id="PF04280">
    <property type="entry name" value="Tim44"/>
    <property type="match status" value="1"/>
</dbReference>
<keyword evidence="2" id="KW-0472">Membrane</keyword>
<evidence type="ECO:0000256" key="1">
    <source>
        <dbReference type="SAM" id="MobiDB-lite"/>
    </source>
</evidence>
<protein>
    <recommendedName>
        <fullName evidence="3">Tim44-like domain-containing protein</fullName>
    </recommendedName>
</protein>
<organism evidence="4 5">
    <name type="scientific">Flavipsychrobacter stenotrophus</name>
    <dbReference type="NCBI Taxonomy" id="2077091"/>
    <lineage>
        <taxon>Bacteria</taxon>
        <taxon>Pseudomonadati</taxon>
        <taxon>Bacteroidota</taxon>
        <taxon>Chitinophagia</taxon>
        <taxon>Chitinophagales</taxon>
        <taxon>Chitinophagaceae</taxon>
        <taxon>Flavipsychrobacter</taxon>
    </lineage>
</organism>
<gene>
    <name evidence="4" type="ORF">CJD36_004765</name>
</gene>
<evidence type="ECO:0000259" key="3">
    <source>
        <dbReference type="SMART" id="SM00978"/>
    </source>
</evidence>
<dbReference type="AlphaFoldDB" id="A0A2S7T1H4"/>
<dbReference type="Gene3D" id="3.10.450.240">
    <property type="match status" value="1"/>
</dbReference>
<comment type="caution">
    <text evidence="4">The sequence shown here is derived from an EMBL/GenBank/DDBJ whole genome shotgun (WGS) entry which is preliminary data.</text>
</comment>
<feature type="compositionally biased region" description="Low complexity" evidence="1">
    <location>
        <begin position="494"/>
        <end position="503"/>
    </location>
</feature>
<feature type="transmembrane region" description="Helical" evidence="2">
    <location>
        <begin position="53"/>
        <end position="73"/>
    </location>
</feature>
<evidence type="ECO:0000313" key="4">
    <source>
        <dbReference type="EMBL" id="PQJ13059.1"/>
    </source>
</evidence>
<sequence>MAALFTNQALARVGGAGGHGGGGGGHSSGGHSGGYSGGYGHSSGSYYGNGGSGGGGIGFIILIIVVVIIILIIKNVKPKAANATRDLPPSKPFPDGLDTNKVAHSFMAIQDAWQRQDLKEVRKWLSDGMYQRLTTQFRMMELLGQSNILSNIRIHGISAGNSGSDSQYRTAEVAIAFSIDDSFVSNKYPQFNESFRGDTATEYWTFIKRADSAGEKNLYDNNNCPNCGAVFEVKMGEISRCSNCNTLTNSAAYDWVLSEITQSDDYTGGAGLSHSYELRELMAGDPFFAVQRMEDIASNVFMQVAEVLAGKDKKRLTRFSEPEMAQAILAKRESLGLFLWDRMYLNAVTLAGYTVDAELIRLSFDITYTYRRVRLSGNTITMLDPDFVTDGCSLELSRNKNIQHKATTGETVFSYECSACGAPFTDTTHDKCTYCDAPVVDKQTNWVLTNITWQAGHADHTNYNTTGSDNSSDYGTASLIAGAAAAMLLFNNSNDDNSGSGNDNNDHPENDNNWGDDNDDDSSDSDGDSSDSD</sequence>
<dbReference type="EMBL" id="PPSL01000001">
    <property type="protein sequence ID" value="PQJ13059.1"/>
    <property type="molecule type" value="Genomic_DNA"/>
</dbReference>
<proteinExistence type="predicted"/>
<keyword evidence="5" id="KW-1185">Reference proteome</keyword>
<dbReference type="InterPro" id="IPR007379">
    <property type="entry name" value="Tim44-like_dom"/>
</dbReference>
<keyword evidence="2" id="KW-0812">Transmembrane</keyword>
<dbReference type="SMART" id="SM00978">
    <property type="entry name" value="Tim44"/>
    <property type="match status" value="1"/>
</dbReference>
<dbReference type="Proteomes" id="UP000239872">
    <property type="component" value="Unassembled WGS sequence"/>
</dbReference>
<evidence type="ECO:0000256" key="2">
    <source>
        <dbReference type="SAM" id="Phobius"/>
    </source>
</evidence>
<reference evidence="4 5" key="1">
    <citation type="submission" date="2018-01" db="EMBL/GenBank/DDBJ databases">
        <title>A novel member of the phylum Bacteroidetes isolated from glacier ice.</title>
        <authorList>
            <person name="Liu Q."/>
            <person name="Xin Y.-H."/>
        </authorList>
    </citation>
    <scope>NUCLEOTIDE SEQUENCE [LARGE SCALE GENOMIC DNA]</scope>
    <source>
        <strain evidence="4 5">RB1R16</strain>
    </source>
</reference>
<accession>A0A2S7T1H4</accession>
<feature type="region of interest" description="Disordered" evidence="1">
    <location>
        <begin position="494"/>
        <end position="533"/>
    </location>
</feature>
<feature type="compositionally biased region" description="Acidic residues" evidence="1">
    <location>
        <begin position="514"/>
        <end position="533"/>
    </location>
</feature>
<evidence type="ECO:0000313" key="5">
    <source>
        <dbReference type="Proteomes" id="UP000239872"/>
    </source>
</evidence>
<feature type="domain" description="Tim44-like" evidence="3">
    <location>
        <begin position="83"/>
        <end position="262"/>
    </location>
</feature>
<name>A0A2S7T1H4_9BACT</name>
<dbReference type="SUPFAM" id="SSF54427">
    <property type="entry name" value="NTF2-like"/>
    <property type="match status" value="1"/>
</dbReference>
<keyword evidence="2" id="KW-1133">Transmembrane helix</keyword>
<dbReference type="InterPro" id="IPR032710">
    <property type="entry name" value="NTF2-like_dom_sf"/>
</dbReference>